<dbReference type="EMBL" id="JAKOAV010000011">
    <property type="protein sequence ID" value="MDF9408223.1"/>
    <property type="molecule type" value="Genomic_DNA"/>
</dbReference>
<protein>
    <submittedName>
        <fullName evidence="1">Uncharacterized protein</fullName>
    </submittedName>
</protein>
<dbReference type="RefSeq" id="WP_277443518.1">
    <property type="nucleotide sequence ID" value="NZ_JAKOAV010000011.1"/>
</dbReference>
<dbReference type="Proteomes" id="UP001154312">
    <property type="component" value="Unassembled WGS sequence"/>
</dbReference>
<reference evidence="1" key="1">
    <citation type="submission" date="2022-02" db="EMBL/GenBank/DDBJ databases">
        <authorList>
            <person name="Leng L."/>
        </authorList>
    </citation>
    <scope>NUCLEOTIDE SEQUENCE</scope>
    <source>
        <strain evidence="1">JI</strain>
    </source>
</reference>
<comment type="caution">
    <text evidence="1">The sequence shown here is derived from an EMBL/GenBank/DDBJ whole genome shotgun (WGS) entry which is preliminary data.</text>
</comment>
<keyword evidence="2" id="KW-1185">Reference proteome</keyword>
<evidence type="ECO:0000313" key="2">
    <source>
        <dbReference type="Proteomes" id="UP001154312"/>
    </source>
</evidence>
<sequence length="106" mass="11768">MGAIVPVVEGDGEVDAVPKMLGDRPGLTPGLTFDDDRIESLVGVKGWLSRNFQSGRIYKETLDQLPMTRMIDLDIALPRSRSLRRLEHAVVELIEHRNAASFISPL</sequence>
<organism evidence="1 2">
    <name type="scientific">Pelotomaculum isophthalicicum JI</name>
    <dbReference type="NCBI Taxonomy" id="947010"/>
    <lineage>
        <taxon>Bacteria</taxon>
        <taxon>Bacillati</taxon>
        <taxon>Bacillota</taxon>
        <taxon>Clostridia</taxon>
        <taxon>Eubacteriales</taxon>
        <taxon>Desulfotomaculaceae</taxon>
        <taxon>Pelotomaculum</taxon>
    </lineage>
</organism>
<dbReference type="AlphaFoldDB" id="A0A9X4H3S4"/>
<name>A0A9X4H3S4_9FIRM</name>
<accession>A0A9X4H3S4</accession>
<gene>
    <name evidence="1" type="ORF">L7E55_07595</name>
</gene>
<proteinExistence type="predicted"/>
<evidence type="ECO:0000313" key="1">
    <source>
        <dbReference type="EMBL" id="MDF9408223.1"/>
    </source>
</evidence>